<keyword evidence="2" id="KW-0969">Cilium</keyword>
<evidence type="ECO:0000256" key="2">
    <source>
        <dbReference type="ARBA" id="ARBA00023069"/>
    </source>
</evidence>
<dbReference type="Gene3D" id="2.130.10.10">
    <property type="entry name" value="YVTN repeat-like/Quinoprotein amine dehydrogenase"/>
    <property type="match status" value="2"/>
</dbReference>
<dbReference type="GO" id="GO:0005929">
    <property type="term" value="C:cilium"/>
    <property type="evidence" value="ECO:0007669"/>
    <property type="project" value="UniProtKB-SubCell"/>
</dbReference>
<dbReference type="FunFam" id="1.25.40.470:FF:000007">
    <property type="entry name" value="Intraflagellar transport 80 homolog (Chlamydomonas)"/>
    <property type="match status" value="1"/>
</dbReference>
<evidence type="ECO:0000256" key="4">
    <source>
        <dbReference type="PROSITE-ProRule" id="PRU00221"/>
    </source>
</evidence>
<dbReference type="Proteomes" id="UP000054495">
    <property type="component" value="Unassembled WGS sequence"/>
</dbReference>
<reference evidence="7 8" key="1">
    <citation type="submission" date="2013-05" db="EMBL/GenBank/DDBJ databases">
        <title>Draft genome of the parasitic nematode Anyclostoma ceylanicum.</title>
        <authorList>
            <person name="Mitreva M."/>
        </authorList>
    </citation>
    <scope>NUCLEOTIDE SEQUENCE [LARGE SCALE GENOMIC DNA]</scope>
</reference>
<feature type="repeat" description="WD" evidence="4">
    <location>
        <begin position="153"/>
        <end position="185"/>
    </location>
</feature>
<proteinExistence type="predicted"/>
<gene>
    <name evidence="7" type="ORF">ANCCEY_07511</name>
</gene>
<dbReference type="PROSITE" id="PS50294">
    <property type="entry name" value="WD_REPEATS_REGION"/>
    <property type="match status" value="1"/>
</dbReference>
<evidence type="ECO:0000313" key="7">
    <source>
        <dbReference type="EMBL" id="EPB73396.1"/>
    </source>
</evidence>
<protein>
    <submittedName>
        <fullName evidence="7">Uncharacterized protein</fullName>
    </submittedName>
</protein>
<feature type="domain" description="IFT80 second beta-propeller" evidence="5">
    <location>
        <begin position="270"/>
        <end position="329"/>
    </location>
</feature>
<dbReference type="InterPro" id="IPR015943">
    <property type="entry name" value="WD40/YVTN_repeat-like_dom_sf"/>
</dbReference>
<evidence type="ECO:0000256" key="1">
    <source>
        <dbReference type="ARBA" id="ARBA00004138"/>
    </source>
</evidence>
<dbReference type="EMBL" id="KE124991">
    <property type="protein sequence ID" value="EPB73396.1"/>
    <property type="molecule type" value="Genomic_DNA"/>
</dbReference>
<dbReference type="Pfam" id="PF00400">
    <property type="entry name" value="WD40"/>
    <property type="match status" value="3"/>
</dbReference>
<dbReference type="InterPro" id="IPR056456">
    <property type="entry name" value="Beta-prop_IFT80_2nd"/>
</dbReference>
<evidence type="ECO:0000259" key="6">
    <source>
        <dbReference type="Pfam" id="PF23387"/>
    </source>
</evidence>
<accession>A0A0D6LTM9</accession>
<keyword evidence="8" id="KW-1185">Reference proteome</keyword>
<feature type="repeat" description="WD" evidence="4">
    <location>
        <begin position="100"/>
        <end position="132"/>
    </location>
</feature>
<dbReference type="Gene3D" id="1.25.40.470">
    <property type="match status" value="1"/>
</dbReference>
<dbReference type="SMART" id="SM00320">
    <property type="entry name" value="WD40"/>
    <property type="match status" value="7"/>
</dbReference>
<dbReference type="PROSITE" id="PS50082">
    <property type="entry name" value="WD_REPEATS_2"/>
    <property type="match status" value="2"/>
</dbReference>
<organism evidence="7 8">
    <name type="scientific">Ancylostoma ceylanicum</name>
    <dbReference type="NCBI Taxonomy" id="53326"/>
    <lineage>
        <taxon>Eukaryota</taxon>
        <taxon>Metazoa</taxon>
        <taxon>Ecdysozoa</taxon>
        <taxon>Nematoda</taxon>
        <taxon>Chromadorea</taxon>
        <taxon>Rhabditida</taxon>
        <taxon>Rhabditina</taxon>
        <taxon>Rhabditomorpha</taxon>
        <taxon>Strongyloidea</taxon>
        <taxon>Ancylostomatidae</taxon>
        <taxon>Ancylostomatinae</taxon>
        <taxon>Ancylostoma</taxon>
    </lineage>
</organism>
<evidence type="ECO:0000256" key="3">
    <source>
        <dbReference type="ARBA" id="ARBA00023273"/>
    </source>
</evidence>
<dbReference type="SUPFAM" id="SSF50978">
    <property type="entry name" value="WD40 repeat-like"/>
    <property type="match status" value="2"/>
</dbReference>
<dbReference type="PANTHER" id="PTHR24098:SF0">
    <property type="entry name" value="OUTER SEGMENT 5"/>
    <property type="match status" value="1"/>
</dbReference>
<dbReference type="InterPro" id="IPR056157">
    <property type="entry name" value="TPR_IFT80_172_dom"/>
</dbReference>
<dbReference type="AlphaFoldDB" id="A0A0D6LTM9"/>
<keyword evidence="4" id="KW-0853">WD repeat</keyword>
<evidence type="ECO:0000313" key="8">
    <source>
        <dbReference type="Proteomes" id="UP000054495"/>
    </source>
</evidence>
<dbReference type="PANTHER" id="PTHR24098">
    <property type="entry name" value="OUTER SEGMENT 5"/>
    <property type="match status" value="1"/>
</dbReference>
<name>A0A0D6LTM9_9BILA</name>
<dbReference type="GO" id="GO:0060271">
    <property type="term" value="P:cilium assembly"/>
    <property type="evidence" value="ECO:0007669"/>
    <property type="project" value="TreeGrafter"/>
</dbReference>
<dbReference type="Pfam" id="PF23335">
    <property type="entry name" value="Beta-prop_IFT80_2nd"/>
    <property type="match status" value="2"/>
</dbReference>
<dbReference type="GO" id="GO:0030992">
    <property type="term" value="C:intraciliary transport particle B"/>
    <property type="evidence" value="ECO:0007669"/>
    <property type="project" value="TreeGrafter"/>
</dbReference>
<dbReference type="Pfam" id="PF23387">
    <property type="entry name" value="TPR_IFT80_172"/>
    <property type="match status" value="1"/>
</dbReference>
<keyword evidence="3" id="KW-0966">Cell projection</keyword>
<evidence type="ECO:0000259" key="5">
    <source>
        <dbReference type="Pfam" id="PF23335"/>
    </source>
</evidence>
<dbReference type="InterPro" id="IPR001680">
    <property type="entry name" value="WD40_rpt"/>
</dbReference>
<comment type="subcellular location">
    <subcellularLocation>
        <location evidence="1">Cell projection</location>
        <location evidence="1">Cilium</location>
    </subcellularLocation>
</comment>
<feature type="domain" description="IFT80/172/WDR35 TPR" evidence="6">
    <location>
        <begin position="561"/>
        <end position="704"/>
    </location>
</feature>
<feature type="domain" description="IFT80 second beta-propeller" evidence="5">
    <location>
        <begin position="330"/>
        <end position="532"/>
    </location>
</feature>
<dbReference type="InterPro" id="IPR036322">
    <property type="entry name" value="WD40_repeat_dom_sf"/>
</dbReference>
<sequence length="713" mass="78992">MRLKVSLARTPRHLDTVAAVGWAGGEEIYSYADDHCLLRWNLSTMEAATVTEMPSTLFATSMQWYPRTGKREGSSDVFALSCTDGRIHFVNKMGKIEKSFEAHKGAALQAKWCPDGTGLLSCGEDGAVKLWSRNGMLRSIITQMPSPAPPLKWKAHDGLVLCSDWCLVSEHIVTGGEDCKFKLWDRFGRSLFVSISCDFPISSVAWSPDGQCFAVGSQNILRLCDKAGWPHSLEKLTSGSLLSLCWFDDSTQLVAGSGTGQVIHAQIVGRTVESGGLEVMQTKRNLLEVRDLNVDLAQESLETRDRITRAALAFNQLVVVTTLQLYIYRLFTVSDGQTLFVFNYDGRILCEIKVPGNGTSAISEKVTSLSNDVVAIRDRAETSTVWFFEPTSSKTIGDGKIVHEREITELTLSQCGKLSERIMAFRDSDAAVFVARVKTYGIAQKIARIGSSVEHLHFNDTTNMLAGVGEGRVTVWPAVEIAFVDRALLQQSIIDKPVSGLGKFPILRRFTDNVISLRRSDGSIVTTTIPPFSGSLLQYAAQSKWDQAIRLCRHVKSETSWATLAGLATAAQNIYAAEIAYGALEEAEKVRMLAEARTHPNKEVRNAIMVLLAGKVSEADLLLEKGGSVYQAVMLNVIMLRWPRALDIAVKHNQFLEVVIGYRQRYLEKLGREESDEKFLRYKGEVEIDFNHIRELMDEAEAAEGTKKSSFVQ</sequence>